<dbReference type="EMBL" id="KN838669">
    <property type="protein sequence ID" value="KIJ98439.1"/>
    <property type="molecule type" value="Genomic_DNA"/>
</dbReference>
<reference evidence="2 3" key="1">
    <citation type="submission" date="2014-04" db="EMBL/GenBank/DDBJ databases">
        <authorList>
            <consortium name="DOE Joint Genome Institute"/>
            <person name="Kuo A."/>
            <person name="Kohler A."/>
            <person name="Nagy L.G."/>
            <person name="Floudas D."/>
            <person name="Copeland A."/>
            <person name="Barry K.W."/>
            <person name="Cichocki N."/>
            <person name="Veneault-Fourrey C."/>
            <person name="LaButti K."/>
            <person name="Lindquist E.A."/>
            <person name="Lipzen A."/>
            <person name="Lundell T."/>
            <person name="Morin E."/>
            <person name="Murat C."/>
            <person name="Sun H."/>
            <person name="Tunlid A."/>
            <person name="Henrissat B."/>
            <person name="Grigoriev I.V."/>
            <person name="Hibbett D.S."/>
            <person name="Martin F."/>
            <person name="Nordberg H.P."/>
            <person name="Cantor M.N."/>
            <person name="Hua S.X."/>
        </authorList>
    </citation>
    <scope>NUCLEOTIDE SEQUENCE [LARGE SCALE GENOMIC DNA]</scope>
    <source>
        <strain evidence="2 3">LaAM-08-1</strain>
    </source>
</reference>
<feature type="compositionally biased region" description="Basic and acidic residues" evidence="1">
    <location>
        <begin position="58"/>
        <end position="69"/>
    </location>
</feature>
<evidence type="ECO:0000313" key="3">
    <source>
        <dbReference type="Proteomes" id="UP000054477"/>
    </source>
</evidence>
<keyword evidence="3" id="KW-1185">Reference proteome</keyword>
<dbReference type="AlphaFoldDB" id="A0A0C9WMS3"/>
<feature type="compositionally biased region" description="Polar residues" evidence="1">
    <location>
        <begin position="70"/>
        <end position="98"/>
    </location>
</feature>
<feature type="region of interest" description="Disordered" evidence="1">
    <location>
        <begin position="51"/>
        <end position="101"/>
    </location>
</feature>
<proteinExistence type="predicted"/>
<evidence type="ECO:0000256" key="1">
    <source>
        <dbReference type="SAM" id="MobiDB-lite"/>
    </source>
</evidence>
<reference evidence="3" key="2">
    <citation type="submission" date="2015-01" db="EMBL/GenBank/DDBJ databases">
        <title>Evolutionary Origins and Diversification of the Mycorrhizal Mutualists.</title>
        <authorList>
            <consortium name="DOE Joint Genome Institute"/>
            <consortium name="Mycorrhizal Genomics Consortium"/>
            <person name="Kohler A."/>
            <person name="Kuo A."/>
            <person name="Nagy L.G."/>
            <person name="Floudas D."/>
            <person name="Copeland A."/>
            <person name="Barry K.W."/>
            <person name="Cichocki N."/>
            <person name="Veneault-Fourrey C."/>
            <person name="LaButti K."/>
            <person name="Lindquist E.A."/>
            <person name="Lipzen A."/>
            <person name="Lundell T."/>
            <person name="Morin E."/>
            <person name="Murat C."/>
            <person name="Riley R."/>
            <person name="Ohm R."/>
            <person name="Sun H."/>
            <person name="Tunlid A."/>
            <person name="Henrissat B."/>
            <person name="Grigoriev I.V."/>
            <person name="Hibbett D.S."/>
            <person name="Martin F."/>
        </authorList>
    </citation>
    <scope>NUCLEOTIDE SEQUENCE [LARGE SCALE GENOMIC DNA]</scope>
    <source>
        <strain evidence="3">LaAM-08-1</strain>
    </source>
</reference>
<organism evidence="2 3">
    <name type="scientific">Laccaria amethystina LaAM-08-1</name>
    <dbReference type="NCBI Taxonomy" id="1095629"/>
    <lineage>
        <taxon>Eukaryota</taxon>
        <taxon>Fungi</taxon>
        <taxon>Dikarya</taxon>
        <taxon>Basidiomycota</taxon>
        <taxon>Agaricomycotina</taxon>
        <taxon>Agaricomycetes</taxon>
        <taxon>Agaricomycetidae</taxon>
        <taxon>Agaricales</taxon>
        <taxon>Agaricineae</taxon>
        <taxon>Hydnangiaceae</taxon>
        <taxon>Laccaria</taxon>
    </lineage>
</organism>
<accession>A0A0C9WMS3</accession>
<protein>
    <submittedName>
        <fullName evidence="2">Uncharacterized protein</fullName>
    </submittedName>
</protein>
<dbReference type="Proteomes" id="UP000054477">
    <property type="component" value="Unassembled WGS sequence"/>
</dbReference>
<gene>
    <name evidence="2" type="ORF">K443DRAFT_9176</name>
</gene>
<dbReference type="HOGENOM" id="CLU_1796771_0_0_1"/>
<sequence length="144" mass="15883">MALLVIQRQSTAQAHLKDHEELCTLGRRRMTELGSSDAGFRMMFGVASLPVPRSGATTEREAGLREAKDQSSTTSCRRRSVLSTNLPQRRQRSFLNGETSDEKHLASLRSTLSVRLSLDEGKSLAQTELNDDDELLIHGSCNGP</sequence>
<name>A0A0C9WMS3_9AGAR</name>
<evidence type="ECO:0000313" key="2">
    <source>
        <dbReference type="EMBL" id="KIJ98439.1"/>
    </source>
</evidence>